<accession>A0ABQ0DZK3</accession>
<evidence type="ECO:0000259" key="1">
    <source>
        <dbReference type="Pfam" id="PF21012"/>
    </source>
</evidence>
<feature type="domain" description="DUF6850" evidence="1">
    <location>
        <begin position="26"/>
        <end position="470"/>
    </location>
</feature>
<comment type="caution">
    <text evidence="2">The sequence shown here is derived from an EMBL/GenBank/DDBJ whole genome shotgun (WGS) entry which is preliminary data.</text>
</comment>
<keyword evidence="3" id="KW-1185">Reference proteome</keyword>
<sequence length="485" mass="54509">MARSLLEQGRPGYDLSVSPGVSPLYFFSERGSRTDISLGGAMRRDGGEAMIPQLGKQDIDGSVRVESALRRRNNFAWGAASYTYRATEGIRFNETTDYYLLAPYVMGDTAHTACLHQDLYTFGAGTVHRFGNWLLSLTADYRATFAYRTTDPRPRNLATHLEGQLGIGYQLTHYALALTGSIGRYKQNNKVNFLSELGVASEYHFTGIGGDYYRFRGGNTSLFYQGLSYGISLGLTPTSKSRQGFYALAAWHLLTTDRIIRELNNLPLSTLYGHTIDLQAGYTAHSARLGHWGVAIYTQGDIRRGAVHLFGDPKGNIYPRIATERSYYGQTLEFGAKGFWDSQDTPRTPWSWGVFTSLGYRLHEEDLLPNAMRTLYHVVGQIAPQLDYTRGRYMASLRPTCGVWIPVGHASQQLAPQHQPIPTYRETLERAYQIAHSMRMGYGVEMTHGFQLTHRYVLWLSLNYLHTQIKLCGSDYGAIRCGISF</sequence>
<dbReference type="EMBL" id="BAAFSF010000001">
    <property type="protein sequence ID" value="GAB1250910.1"/>
    <property type="molecule type" value="Genomic_DNA"/>
</dbReference>
<dbReference type="Proteomes" id="UP001628220">
    <property type="component" value="Unassembled WGS sequence"/>
</dbReference>
<dbReference type="Pfam" id="PF21012">
    <property type="entry name" value="DUF6850"/>
    <property type="match status" value="1"/>
</dbReference>
<proteinExistence type="predicted"/>
<reference evidence="2 3" key="1">
    <citation type="journal article" date="2025" name="Int. J. Syst. Evol. Microbiol.">
        <title>Desulfovibrio falkowii sp. nov., Porphyromonas miyakawae sp. nov., Mediterraneibacter flintii sp. nov. and Owariibacterium komagatae gen. nov., sp. nov., isolated from human faeces.</title>
        <authorList>
            <person name="Hamaguchi T."/>
            <person name="Ohara M."/>
            <person name="Hisatomi A."/>
            <person name="Sekiguchi K."/>
            <person name="Takeda J.I."/>
            <person name="Ueyama J."/>
            <person name="Ito M."/>
            <person name="Nishiwaki H."/>
            <person name="Ogi T."/>
            <person name="Hirayama M."/>
            <person name="Ohkuma M."/>
            <person name="Sakamoto M."/>
            <person name="Ohno K."/>
        </authorList>
    </citation>
    <scope>NUCLEOTIDE SEQUENCE [LARGE SCALE GENOMIC DNA]</scope>
    <source>
        <strain evidence="2 3">13CB11C</strain>
    </source>
</reference>
<gene>
    <name evidence="2" type="ORF">Tsumi_00140</name>
</gene>
<evidence type="ECO:0000313" key="3">
    <source>
        <dbReference type="Proteomes" id="UP001628220"/>
    </source>
</evidence>
<name>A0ABQ0DZK3_9PORP</name>
<evidence type="ECO:0000313" key="2">
    <source>
        <dbReference type="EMBL" id="GAB1250910.1"/>
    </source>
</evidence>
<protein>
    <recommendedName>
        <fullName evidence="1">DUF6850 domain-containing protein</fullName>
    </recommendedName>
</protein>
<dbReference type="InterPro" id="IPR049236">
    <property type="entry name" value="DUF6850"/>
</dbReference>
<organism evidence="2 3">
    <name type="scientific">Porphyromonas miyakawae</name>
    <dbReference type="NCBI Taxonomy" id="3137470"/>
    <lineage>
        <taxon>Bacteria</taxon>
        <taxon>Pseudomonadati</taxon>
        <taxon>Bacteroidota</taxon>
        <taxon>Bacteroidia</taxon>
        <taxon>Bacteroidales</taxon>
        <taxon>Porphyromonadaceae</taxon>
        <taxon>Porphyromonas</taxon>
    </lineage>
</organism>